<keyword evidence="11" id="KW-0479">Metal-binding</keyword>
<evidence type="ECO:0000256" key="12">
    <source>
        <dbReference type="ARBA" id="ARBA00022741"/>
    </source>
</evidence>
<dbReference type="FunFam" id="3.30.70.270:FF:000001">
    <property type="entry name" value="Diguanylate cyclase domain protein"/>
    <property type="match status" value="1"/>
</dbReference>
<comment type="function">
    <text evidence="20">Catalyzes the synthesis of cyclic-di-GMP (c-di-GMP) via the condensation of 2 GTP molecules. Cyclic-di-GMP is a second messenger which controls cell surface-associated traits in bacteria. Involved in the regulation of cellulose production.</text>
</comment>
<dbReference type="Gene3D" id="3.30.70.270">
    <property type="match status" value="1"/>
</dbReference>
<dbReference type="UniPathway" id="UPA00694"/>
<evidence type="ECO:0000256" key="13">
    <source>
        <dbReference type="ARBA" id="ARBA00022842"/>
    </source>
</evidence>
<dbReference type="InterPro" id="IPR000160">
    <property type="entry name" value="GGDEF_dom"/>
</dbReference>
<dbReference type="RefSeq" id="WP_015365896.1">
    <property type="nucleotide sequence ID" value="NC_015663.1"/>
</dbReference>
<protein>
    <recommendedName>
        <fullName evidence="6">diguanylate cyclase</fullName>
        <ecNumber evidence="6">2.7.7.65</ecNumber>
    </recommendedName>
    <alternativeName>
        <fullName evidence="18">Cellulose synthesis regulatory protein</fullName>
    </alternativeName>
</protein>
<evidence type="ECO:0000256" key="1">
    <source>
        <dbReference type="ARBA" id="ARBA00001946"/>
    </source>
</evidence>
<evidence type="ECO:0000256" key="4">
    <source>
        <dbReference type="ARBA" id="ARBA00005186"/>
    </source>
</evidence>
<dbReference type="GeneID" id="93312785"/>
<evidence type="ECO:0000313" key="23">
    <source>
        <dbReference type="EMBL" id="AEG99516.1"/>
    </source>
</evidence>
<keyword evidence="7" id="KW-1003">Cell membrane</keyword>
<dbReference type="NCBIfam" id="TIGR00254">
    <property type="entry name" value="GGDEF"/>
    <property type="match status" value="1"/>
</dbReference>
<dbReference type="PANTHER" id="PTHR45138">
    <property type="entry name" value="REGULATORY COMPONENTS OF SENSORY TRANSDUCTION SYSTEM"/>
    <property type="match status" value="1"/>
</dbReference>
<evidence type="ECO:0000256" key="14">
    <source>
        <dbReference type="ARBA" id="ARBA00022916"/>
    </source>
</evidence>
<dbReference type="GO" id="GO:0005886">
    <property type="term" value="C:plasma membrane"/>
    <property type="evidence" value="ECO:0007669"/>
    <property type="project" value="UniProtKB-SubCell"/>
</dbReference>
<feature type="domain" description="GGDEF" evidence="22">
    <location>
        <begin position="421"/>
        <end position="555"/>
    </location>
</feature>
<keyword evidence="15 21" id="KW-1133">Transmembrane helix</keyword>
<dbReference type="InterPro" id="IPR029787">
    <property type="entry name" value="Nucleotide_cyclase"/>
</dbReference>
<keyword evidence="12" id="KW-0547">Nucleotide-binding</keyword>
<evidence type="ECO:0000256" key="5">
    <source>
        <dbReference type="ARBA" id="ARBA00011738"/>
    </source>
</evidence>
<evidence type="ECO:0000256" key="20">
    <source>
        <dbReference type="ARBA" id="ARBA00045634"/>
    </source>
</evidence>
<keyword evidence="14" id="KW-0135">Cellulose biosynthesis</keyword>
<feature type="transmembrane region" description="Helical" evidence="21">
    <location>
        <begin position="351"/>
        <end position="373"/>
    </location>
</feature>
<dbReference type="eggNOG" id="COG3706">
    <property type="taxonomic scope" value="Bacteria"/>
</dbReference>
<comment type="cofactor">
    <cofactor evidence="1">
        <name>Mg(2+)</name>
        <dbReference type="ChEBI" id="CHEBI:18420"/>
    </cofactor>
</comment>
<evidence type="ECO:0000256" key="10">
    <source>
        <dbReference type="ARBA" id="ARBA00022692"/>
    </source>
</evidence>
<feature type="transmembrane region" description="Helical" evidence="21">
    <location>
        <begin position="20"/>
        <end position="36"/>
    </location>
</feature>
<accession>A0A0H3FYA7</accession>
<dbReference type="GO" id="GO:1902201">
    <property type="term" value="P:negative regulation of bacterial-type flagellum-dependent cell motility"/>
    <property type="evidence" value="ECO:0007669"/>
    <property type="project" value="TreeGrafter"/>
</dbReference>
<evidence type="ECO:0000256" key="19">
    <source>
        <dbReference type="ARBA" id="ARBA00034247"/>
    </source>
</evidence>
<evidence type="ECO:0000256" key="11">
    <source>
        <dbReference type="ARBA" id="ARBA00022723"/>
    </source>
</evidence>
<sequence length="555" mass="63556">MDKPLWPKKFHRLFNPGRVVNICFIVVLFFSTLLIWREIRVLEEAYVANQRNNLENVAHEMDGLLQFNLNRLLFFRNSMQSALENPLDFAILRRAEQEYISKRHDPIWSVELNNRRTLTVYGVSDSFVDADDLLSRNNPQASNELMATLELGYLLRLTNNNRIFSERMSYVSRSGFYTTTDAPRSSSQVLAQFSRDTGSAWFMRQTQRDNPGRGILWQTTQQEDGYTQPQVVTASIPLDYEHYWLGVLAMDFSIRDLQNFLVSAVKGGQMGEYQLYDKQLNLLASSAPDDVLTPLSPKEQEQLRYALTNDNHGGIRQLTRYISWEKIRNFDGVLLHIHTLKEGVRGDFGTISIALTLMWLMFTLMLIVSWGVIRRMVINMSVLQASLEWQAWHDALTRLLNRGALFERAIAAARSCRRNNQPISVIQLDLDYFKGINDKHGHQAGDRVLTLVGSTIMGQIREQDIAGRVGGEEFCIVLPNTQLPQARAIAERIRLRIHSREILLHNSVSLRISASLGISSSETSDEFNFEELQSIADHRLYLAKQNGRNRVCSAG</sequence>
<dbReference type="InterPro" id="IPR043128">
    <property type="entry name" value="Rev_trsase/Diguanyl_cyclase"/>
</dbReference>
<dbReference type="UniPathway" id="UPA00599"/>
<keyword evidence="9" id="KW-0808">Transferase</keyword>
<evidence type="ECO:0000256" key="17">
    <source>
        <dbReference type="ARBA" id="ARBA00023136"/>
    </source>
</evidence>
<evidence type="ECO:0000256" key="15">
    <source>
        <dbReference type="ARBA" id="ARBA00022989"/>
    </source>
</evidence>
<evidence type="ECO:0000313" key="24">
    <source>
        <dbReference type="Proteomes" id="UP000008881"/>
    </source>
</evidence>
<evidence type="ECO:0000256" key="21">
    <source>
        <dbReference type="SAM" id="Phobius"/>
    </source>
</evidence>
<dbReference type="GO" id="GO:0052621">
    <property type="term" value="F:diguanylate cyclase activity"/>
    <property type="evidence" value="ECO:0007669"/>
    <property type="project" value="UniProtKB-EC"/>
</dbReference>
<dbReference type="SUPFAM" id="SSF55073">
    <property type="entry name" value="Nucleotide cyclase"/>
    <property type="match status" value="1"/>
</dbReference>
<dbReference type="KEGG" id="eae:EAE_23085"/>
<organism evidence="23 24">
    <name type="scientific">Klebsiella aerogenes (strain ATCC 13048 / DSM 30053 / CCUG 1429 / JCM 1235 / KCTC 2190 / NBRC 13534 / NCIMB 10102 / NCTC 10006 / CDC 819-56)</name>
    <name type="common">Enterobacter aerogenes</name>
    <dbReference type="NCBI Taxonomy" id="1028307"/>
    <lineage>
        <taxon>Bacteria</taxon>
        <taxon>Pseudomonadati</taxon>
        <taxon>Pseudomonadota</taxon>
        <taxon>Gammaproteobacteria</taxon>
        <taxon>Enterobacterales</taxon>
        <taxon>Enterobacteriaceae</taxon>
        <taxon>Klebsiella/Raoultella group</taxon>
        <taxon>Klebsiella</taxon>
    </lineage>
</organism>
<comment type="subcellular location">
    <subcellularLocation>
        <location evidence="2">Cell inner membrane</location>
        <topology evidence="2">Multi-pass membrane protein</topology>
    </subcellularLocation>
</comment>
<proteinExistence type="predicted"/>
<dbReference type="Proteomes" id="UP000008881">
    <property type="component" value="Chromosome"/>
</dbReference>
<keyword evidence="16" id="KW-0342">GTP-binding</keyword>
<dbReference type="HOGENOM" id="CLU_000445_11_23_6"/>
<dbReference type="EMBL" id="CP002824">
    <property type="protein sequence ID" value="AEG99516.1"/>
    <property type="molecule type" value="Genomic_DNA"/>
</dbReference>
<keyword evidence="10 21" id="KW-0812">Transmembrane</keyword>
<dbReference type="Pfam" id="PF00990">
    <property type="entry name" value="GGDEF"/>
    <property type="match status" value="1"/>
</dbReference>
<comment type="subunit">
    <text evidence="5">Homodimer.</text>
</comment>
<dbReference type="AlphaFoldDB" id="A0A0H3FYA7"/>
<reference evidence="23 24" key="1">
    <citation type="journal article" date="2012" name="J. Bacteriol.">
        <title>Complete genome sequence of Enterobacter aerogenes KCTC 2190.</title>
        <authorList>
            <person name="Shin S.H."/>
            <person name="Kim S."/>
            <person name="Kim J.Y."/>
            <person name="Lee S."/>
            <person name="Um Y."/>
            <person name="Oh M.K."/>
            <person name="Kim Y.R."/>
            <person name="Lee J."/>
            <person name="Yang K.S."/>
        </authorList>
    </citation>
    <scope>NUCLEOTIDE SEQUENCE [LARGE SCALE GENOMIC DNA]</scope>
    <source>
        <strain evidence="23 24">KCTC 2190</strain>
    </source>
</reference>
<dbReference type="EC" id="2.7.7.65" evidence="6"/>
<dbReference type="NCBIfam" id="NF011955">
    <property type="entry name" value="PRK15426.1"/>
    <property type="match status" value="1"/>
</dbReference>
<evidence type="ECO:0000256" key="3">
    <source>
        <dbReference type="ARBA" id="ARBA00004665"/>
    </source>
</evidence>
<dbReference type="GO" id="GO:0030244">
    <property type="term" value="P:cellulose biosynthetic process"/>
    <property type="evidence" value="ECO:0007669"/>
    <property type="project" value="UniProtKB-KW"/>
</dbReference>
<keyword evidence="8" id="KW-0997">Cell inner membrane</keyword>
<evidence type="ECO:0000256" key="9">
    <source>
        <dbReference type="ARBA" id="ARBA00022679"/>
    </source>
</evidence>
<comment type="catalytic activity">
    <reaction evidence="19">
        <text>2 GTP = 3',3'-c-di-GMP + 2 diphosphate</text>
        <dbReference type="Rhea" id="RHEA:24898"/>
        <dbReference type="ChEBI" id="CHEBI:33019"/>
        <dbReference type="ChEBI" id="CHEBI:37565"/>
        <dbReference type="ChEBI" id="CHEBI:58805"/>
        <dbReference type="EC" id="2.7.7.65"/>
    </reaction>
</comment>
<evidence type="ECO:0000256" key="16">
    <source>
        <dbReference type="ARBA" id="ARBA00023134"/>
    </source>
</evidence>
<dbReference type="CDD" id="cd01949">
    <property type="entry name" value="GGDEF"/>
    <property type="match status" value="1"/>
</dbReference>
<dbReference type="PANTHER" id="PTHR45138:SF16">
    <property type="entry name" value="DIGUANYLATE CYCLASE DGCQ-RELATED"/>
    <property type="match status" value="1"/>
</dbReference>
<comment type="pathway">
    <text evidence="3">Purine metabolism; 3',5'-cyclic di-GMP biosynthesis.</text>
</comment>
<evidence type="ECO:0000259" key="22">
    <source>
        <dbReference type="PROSITE" id="PS50887"/>
    </source>
</evidence>
<evidence type="ECO:0000256" key="6">
    <source>
        <dbReference type="ARBA" id="ARBA00012528"/>
    </source>
</evidence>
<evidence type="ECO:0000256" key="8">
    <source>
        <dbReference type="ARBA" id="ARBA00022519"/>
    </source>
</evidence>
<dbReference type="PROSITE" id="PS50887">
    <property type="entry name" value="GGDEF"/>
    <property type="match status" value="1"/>
</dbReference>
<dbReference type="PATRIC" id="fig|1028307.3.peg.4576"/>
<dbReference type="GO" id="GO:0005525">
    <property type="term" value="F:GTP binding"/>
    <property type="evidence" value="ECO:0007669"/>
    <property type="project" value="UniProtKB-KW"/>
</dbReference>
<evidence type="ECO:0000256" key="18">
    <source>
        <dbReference type="ARBA" id="ARBA00031311"/>
    </source>
</evidence>
<dbReference type="GO" id="GO:0043709">
    <property type="term" value="P:cell adhesion involved in single-species biofilm formation"/>
    <property type="evidence" value="ECO:0007669"/>
    <property type="project" value="TreeGrafter"/>
</dbReference>
<dbReference type="InterPro" id="IPR033416">
    <property type="entry name" value="CHASE7"/>
</dbReference>
<evidence type="ECO:0000256" key="2">
    <source>
        <dbReference type="ARBA" id="ARBA00004429"/>
    </source>
</evidence>
<dbReference type="GO" id="GO:0046872">
    <property type="term" value="F:metal ion binding"/>
    <property type="evidence" value="ECO:0007669"/>
    <property type="project" value="UniProtKB-KW"/>
</dbReference>
<keyword evidence="17 21" id="KW-0472">Membrane</keyword>
<name>A0A0H3FYA7_KLEAK</name>
<dbReference type="OrthoDB" id="9813903at2"/>
<dbReference type="InterPro" id="IPR050469">
    <property type="entry name" value="Diguanylate_Cyclase"/>
</dbReference>
<keyword evidence="24" id="KW-1185">Reference proteome</keyword>
<dbReference type="SMART" id="SM00267">
    <property type="entry name" value="GGDEF"/>
    <property type="match status" value="1"/>
</dbReference>
<keyword evidence="13" id="KW-0460">Magnesium</keyword>
<evidence type="ECO:0000256" key="7">
    <source>
        <dbReference type="ARBA" id="ARBA00022475"/>
    </source>
</evidence>
<gene>
    <name evidence="23" type="ordered locus">EAE_23085</name>
</gene>
<dbReference type="Pfam" id="PF17151">
    <property type="entry name" value="CHASE7"/>
    <property type="match status" value="1"/>
</dbReference>
<comment type="pathway">
    <text evidence="4">Glycan metabolism; bacterial cellulose biosynthesis.</text>
</comment>